<protein>
    <submittedName>
        <fullName evidence="1">Uncharacterized protein</fullName>
    </submittedName>
</protein>
<comment type="caution">
    <text evidence="1">The sequence shown here is derived from an EMBL/GenBank/DDBJ whole genome shotgun (WGS) entry which is preliminary data.</text>
</comment>
<dbReference type="AlphaFoldDB" id="A0ABD1YIF2"/>
<accession>A0ABD1YIF2</accession>
<name>A0ABD1YIF2_9MARC</name>
<dbReference type="Proteomes" id="UP001605036">
    <property type="component" value="Unassembled WGS sequence"/>
</dbReference>
<evidence type="ECO:0000313" key="2">
    <source>
        <dbReference type="Proteomes" id="UP001605036"/>
    </source>
</evidence>
<gene>
    <name evidence="1" type="ORF">R1flu_013943</name>
</gene>
<keyword evidence="2" id="KW-1185">Reference proteome</keyword>
<organism evidence="1 2">
    <name type="scientific">Riccia fluitans</name>
    <dbReference type="NCBI Taxonomy" id="41844"/>
    <lineage>
        <taxon>Eukaryota</taxon>
        <taxon>Viridiplantae</taxon>
        <taxon>Streptophyta</taxon>
        <taxon>Embryophyta</taxon>
        <taxon>Marchantiophyta</taxon>
        <taxon>Marchantiopsida</taxon>
        <taxon>Marchantiidae</taxon>
        <taxon>Marchantiales</taxon>
        <taxon>Ricciaceae</taxon>
        <taxon>Riccia</taxon>
    </lineage>
</organism>
<dbReference type="EMBL" id="JBHFFA010000004">
    <property type="protein sequence ID" value="KAL2629257.1"/>
    <property type="molecule type" value="Genomic_DNA"/>
</dbReference>
<sequence length="71" mass="7987">MLPSLLLAPTDAYWFTINLSNNWVAAGLKEGDDLRRDGIGYKLHHLVESKSKSLPVLLSFGSTSEWKQQLE</sequence>
<proteinExistence type="predicted"/>
<evidence type="ECO:0000313" key="1">
    <source>
        <dbReference type="EMBL" id="KAL2629257.1"/>
    </source>
</evidence>
<reference evidence="1 2" key="1">
    <citation type="submission" date="2024-09" db="EMBL/GenBank/DDBJ databases">
        <title>Chromosome-scale assembly of Riccia fluitans.</title>
        <authorList>
            <person name="Paukszto L."/>
            <person name="Sawicki J."/>
            <person name="Karawczyk K."/>
            <person name="Piernik-Szablinska J."/>
            <person name="Szczecinska M."/>
            <person name="Mazdziarz M."/>
        </authorList>
    </citation>
    <scope>NUCLEOTIDE SEQUENCE [LARGE SCALE GENOMIC DNA]</scope>
    <source>
        <strain evidence="1">Rf_01</strain>
        <tissue evidence="1">Aerial parts of the thallus</tissue>
    </source>
</reference>